<organism evidence="2 3">
    <name type="scientific">Blomia tropicalis</name>
    <name type="common">Mite</name>
    <dbReference type="NCBI Taxonomy" id="40697"/>
    <lineage>
        <taxon>Eukaryota</taxon>
        <taxon>Metazoa</taxon>
        <taxon>Ecdysozoa</taxon>
        <taxon>Arthropoda</taxon>
        <taxon>Chelicerata</taxon>
        <taxon>Arachnida</taxon>
        <taxon>Acari</taxon>
        <taxon>Acariformes</taxon>
        <taxon>Sarcoptiformes</taxon>
        <taxon>Astigmata</taxon>
        <taxon>Glycyphagoidea</taxon>
        <taxon>Echimyopodidae</taxon>
        <taxon>Blomia</taxon>
    </lineage>
</organism>
<feature type="compositionally biased region" description="Basic residues" evidence="1">
    <location>
        <begin position="54"/>
        <end position="77"/>
    </location>
</feature>
<dbReference type="EMBL" id="JAPWDV010000002">
    <property type="protein sequence ID" value="KAJ6219272.1"/>
    <property type="molecule type" value="Genomic_DNA"/>
</dbReference>
<reference evidence="2" key="1">
    <citation type="submission" date="2022-12" db="EMBL/GenBank/DDBJ databases">
        <title>Genome assemblies of Blomia tropicalis.</title>
        <authorList>
            <person name="Cui Y."/>
        </authorList>
    </citation>
    <scope>NUCLEOTIDE SEQUENCE</scope>
    <source>
        <tissue evidence="2">Adult mites</tissue>
    </source>
</reference>
<evidence type="ECO:0000313" key="3">
    <source>
        <dbReference type="Proteomes" id="UP001142055"/>
    </source>
</evidence>
<dbReference type="Proteomes" id="UP001142055">
    <property type="component" value="Chromosome 2"/>
</dbReference>
<evidence type="ECO:0000256" key="1">
    <source>
        <dbReference type="SAM" id="MobiDB-lite"/>
    </source>
</evidence>
<gene>
    <name evidence="2" type="ORF">RDWZM_005084</name>
</gene>
<evidence type="ECO:0000313" key="2">
    <source>
        <dbReference type="EMBL" id="KAJ6219272.1"/>
    </source>
</evidence>
<sequence>MVMMEELNDDDKSYRGKRPKGMNMTEHPKKNMATHAFCIDRILCAYIKEQQQQQHRKMKPIKVEKKKKKKGTKLKAKTIRIFGG</sequence>
<keyword evidence="3" id="KW-1185">Reference proteome</keyword>
<name>A0A9Q0M810_BLOTA</name>
<protein>
    <submittedName>
        <fullName evidence="2">Uncharacterized protein</fullName>
    </submittedName>
</protein>
<feature type="region of interest" description="Disordered" evidence="1">
    <location>
        <begin position="53"/>
        <end position="77"/>
    </location>
</feature>
<proteinExistence type="predicted"/>
<comment type="caution">
    <text evidence="2">The sequence shown here is derived from an EMBL/GenBank/DDBJ whole genome shotgun (WGS) entry which is preliminary data.</text>
</comment>
<accession>A0A9Q0M810</accession>
<dbReference type="AlphaFoldDB" id="A0A9Q0M810"/>
<feature type="region of interest" description="Disordered" evidence="1">
    <location>
        <begin position="1"/>
        <end position="28"/>
    </location>
</feature>